<protein>
    <recommendedName>
        <fullName evidence="3">Carboxylic ester hydrolase</fullName>
        <ecNumber evidence="3">3.1.1.-</ecNumber>
    </recommendedName>
</protein>
<dbReference type="EC" id="3.1.1.-" evidence="3"/>
<keyword evidence="6" id="KW-1185">Reference proteome</keyword>
<dbReference type="Gene3D" id="3.40.50.1820">
    <property type="entry name" value="alpha/beta hydrolase"/>
    <property type="match status" value="1"/>
</dbReference>
<feature type="domain" description="Carboxylesterase type B" evidence="4">
    <location>
        <begin position="15"/>
        <end position="458"/>
    </location>
</feature>
<dbReference type="InterPro" id="IPR029058">
    <property type="entry name" value="AB_hydrolase_fold"/>
</dbReference>
<evidence type="ECO:0000259" key="4">
    <source>
        <dbReference type="Pfam" id="PF00135"/>
    </source>
</evidence>
<dbReference type="OrthoDB" id="3199405at2"/>
<evidence type="ECO:0000256" key="3">
    <source>
        <dbReference type="RuleBase" id="RU361235"/>
    </source>
</evidence>
<organism evidence="5 6">
    <name type="scientific">Agromyces fucosus</name>
    <dbReference type="NCBI Taxonomy" id="41985"/>
    <lineage>
        <taxon>Bacteria</taxon>
        <taxon>Bacillati</taxon>
        <taxon>Actinomycetota</taxon>
        <taxon>Actinomycetes</taxon>
        <taxon>Micrococcales</taxon>
        <taxon>Microbacteriaceae</taxon>
        <taxon>Agromyces</taxon>
    </lineage>
</organism>
<dbReference type="Proteomes" id="UP000292935">
    <property type="component" value="Unassembled WGS sequence"/>
</dbReference>
<evidence type="ECO:0000256" key="1">
    <source>
        <dbReference type="ARBA" id="ARBA00005964"/>
    </source>
</evidence>
<evidence type="ECO:0000313" key="6">
    <source>
        <dbReference type="Proteomes" id="UP000292935"/>
    </source>
</evidence>
<dbReference type="Pfam" id="PF00135">
    <property type="entry name" value="COesterase"/>
    <property type="match status" value="1"/>
</dbReference>
<reference evidence="5 6" key="1">
    <citation type="submission" date="2019-01" db="EMBL/GenBank/DDBJ databases">
        <authorList>
            <person name="Li J."/>
        </authorList>
    </citation>
    <scope>NUCLEOTIDE SEQUENCE [LARGE SCALE GENOMIC DNA]</scope>
    <source>
        <strain evidence="5 6">CCUG 35506</strain>
    </source>
</reference>
<dbReference type="SUPFAM" id="SSF53474">
    <property type="entry name" value="alpha/beta-Hydrolases"/>
    <property type="match status" value="1"/>
</dbReference>
<sequence length="493" mass="50888">MVQPLSDERAPLEGVIEISTGALRGETRDGVARYLGVPYSAAPFGDRRFRLPAPVEPWEGVRDATAFGPTAPQSPYAGALGELLPTVAIPGDEILHVNIWAPSDAAGAPYPVMVWMHGGSLKHGSNALPGYDGATFARDGVVFVSVNYRLGAEGFSVLGGAPLNLGLHDQLAALRWVQAEIAAFGGDPRRVTVFGQSAGGATVAALAASPVAGEVMRQALVMSGPLEAKDPADAGRITALIARELGVEATRDAFAAVDPDRLVAAQAKVLAGSSPLGGGPAYAVAIDDDLVPVSPGDGLSAGASSNVPLVIGTTTEEYRLWLVPSGAVDRITRLHLAIGRRAAKISAAAVRRYRANRPGAKHGEVFGAILTDVLLRRSEYRAADARAAAGAPTWVYEFAWRSPVRELGAAHAVELGFVFDGLAGADSVALAGASAPQSLAAEMHGAWVAFATTGDPGWPKWSTERTVRVFGGAGGGATVVPAPRLDELQELGG</sequence>
<dbReference type="PROSITE" id="PS00122">
    <property type="entry name" value="CARBOXYLESTERASE_B_1"/>
    <property type="match status" value="1"/>
</dbReference>
<dbReference type="EMBL" id="SDPO01000001">
    <property type="protein sequence ID" value="RXZ51275.1"/>
    <property type="molecule type" value="Genomic_DNA"/>
</dbReference>
<dbReference type="InterPro" id="IPR019826">
    <property type="entry name" value="Carboxylesterase_B_AS"/>
</dbReference>
<evidence type="ECO:0000256" key="2">
    <source>
        <dbReference type="ARBA" id="ARBA00022801"/>
    </source>
</evidence>
<dbReference type="InterPro" id="IPR002018">
    <property type="entry name" value="CarbesteraseB"/>
</dbReference>
<comment type="similarity">
    <text evidence="1 3">Belongs to the type-B carboxylesterase/lipase family.</text>
</comment>
<dbReference type="PANTHER" id="PTHR11559">
    <property type="entry name" value="CARBOXYLESTERASE"/>
    <property type="match status" value="1"/>
</dbReference>
<dbReference type="GO" id="GO:0016787">
    <property type="term" value="F:hydrolase activity"/>
    <property type="evidence" value="ECO:0007669"/>
    <property type="project" value="UniProtKB-KW"/>
</dbReference>
<keyword evidence="2 3" id="KW-0378">Hydrolase</keyword>
<accession>A0A4Q2JSH7</accession>
<gene>
    <name evidence="5" type="ORF">ESP57_00270</name>
</gene>
<name>A0A4Q2JSH7_9MICO</name>
<proteinExistence type="inferred from homology"/>
<dbReference type="InterPro" id="IPR050309">
    <property type="entry name" value="Type-B_Carboxylest/Lipase"/>
</dbReference>
<dbReference type="AlphaFoldDB" id="A0A4Q2JSH7"/>
<comment type="caution">
    <text evidence="5">The sequence shown here is derived from an EMBL/GenBank/DDBJ whole genome shotgun (WGS) entry which is preliminary data.</text>
</comment>
<evidence type="ECO:0000313" key="5">
    <source>
        <dbReference type="EMBL" id="RXZ51275.1"/>
    </source>
</evidence>